<feature type="compositionally biased region" description="Low complexity" evidence="1">
    <location>
        <begin position="505"/>
        <end position="514"/>
    </location>
</feature>
<organism evidence="2 3">
    <name type="scientific">Glossina brevipalpis</name>
    <dbReference type="NCBI Taxonomy" id="37001"/>
    <lineage>
        <taxon>Eukaryota</taxon>
        <taxon>Metazoa</taxon>
        <taxon>Ecdysozoa</taxon>
        <taxon>Arthropoda</taxon>
        <taxon>Hexapoda</taxon>
        <taxon>Insecta</taxon>
        <taxon>Pterygota</taxon>
        <taxon>Neoptera</taxon>
        <taxon>Endopterygota</taxon>
        <taxon>Diptera</taxon>
        <taxon>Brachycera</taxon>
        <taxon>Muscomorpha</taxon>
        <taxon>Hippoboscoidea</taxon>
        <taxon>Glossinidae</taxon>
        <taxon>Glossina</taxon>
    </lineage>
</organism>
<feature type="compositionally biased region" description="Polar residues" evidence="1">
    <location>
        <begin position="806"/>
        <end position="817"/>
    </location>
</feature>
<feature type="region of interest" description="Disordered" evidence="1">
    <location>
        <begin position="277"/>
        <end position="322"/>
    </location>
</feature>
<dbReference type="EnsemblMetazoa" id="GBRI019215-RA">
    <property type="protein sequence ID" value="GBRI019215-PA"/>
    <property type="gene ID" value="GBRI019215"/>
</dbReference>
<sequence>MLRGVDKQKVSSVVGPKTRSSSFSQRSLRNRKVSSIQPNFAPSLTNEQFGNENQSSLTPTKDDDSNKRKSRLRIDNLYNNCKIQSLADISNLTLYQLPEMDICEQKHLSQLTQAAVKLKKKADNINLNKSVKGICKNRNKFKLIKTVGNAMQSINDDNNDGNDAQTLMIVENGCKPINRESADSENDENIVSLLSSSHKASSKSLTLENARRIRNEAAENIIQVVDKIRQSLEKLKTANVEPKEKQKELQKMLDEINREEEQLLLRQKAIIIEPEDMSGISQKNHNKMRAENSESENSKNVNQTHDFEGKKNEVDAFQRERSLKNKKEKTLGELLSGHLKAVNVCNETQIESEFHEFEVGNYQTNVRQEGDLYQRKQKIDIKKPVESVGISGTNLVQDVCNGIDMESEIVYASVSTTSVNSKQPIGLEGKTDKLIALVANEKEVEALSENNSMDFLSKDTETNFMKEKNKGLITVNINDYEPSHCKKFTSSTDIFKEEKEEEASSSRILNSKSSKNAEDQLVTTTLKTEKKKNENRSEVKMLPKLFKKELKIKLQRVDEEFIKVNNYRKPVTCDQKINSKALPPKLQIITKKPVTSQAQFTTTTTGSVRKRQQSIKKKDNNLGNSTNLSPVRIVKQNISKMSRLKRSISPCVPLYDKTKILRKSTLSASTLKSENKNTNESEGASTSDKLCEKPIKSAYKSKKLIQLKQEPVVGEQEGAGDNNNDGKGKERKLLEAKAKCLLKSSPKNSSKRNNSLSLDELHNPSSSSNNTLNNTRKRISYNDNNGVIDKNIVDLRQILNNKRKQPSGSQITATKKSISVADERETTPVDQKNNENLQKGKENEKQQNECDTGATWQQTGLEKNQNISVSISQQLVNGNEVKKKVVEKLANIVEENLDNNNSLQSSDEKSKEAHAILVKHEDVKPMLKHCKEPPIIMTPIASPTPNDDTVANPSPTHQALVSINFVSYCCNEINRHSNGSPIEYRPVSTVQQQQPQTSNLSMEPSPLASKAISFPSDPRCRLSEIGNCSVTNEIYRTPQYLQQPQQQQRQRYEQQNPNMILYSYLQRSSWYQNLISTVKMQINQSISQLVRALNNFYRERILNPALLFDLFKIDCASTLLEIMNYLGIYVDENGFINEQRQGYNFPVPSYLSQGYPVNYYLPIYSFMQETLTPTKQYTSVALASSTRNSVGTMLVARNESFSDSYRDAQSSFSQVRQHFVERYHQTSSSSSTSVSTQYDDSSNDRNYRNRSHYRSRRSFRDNNTQRSTRSRYHPSLSLPNSSFNQTNVRSRNDLSSRDCAVGYKSCNSSPYARHSSSKANSQQANADDDEEESWD</sequence>
<evidence type="ECO:0000256" key="1">
    <source>
        <dbReference type="SAM" id="MobiDB-lite"/>
    </source>
</evidence>
<feature type="compositionally biased region" description="Basic and acidic residues" evidence="1">
    <location>
        <begin position="305"/>
        <end position="322"/>
    </location>
</feature>
<evidence type="ECO:0000313" key="3">
    <source>
        <dbReference type="Proteomes" id="UP000091820"/>
    </source>
</evidence>
<evidence type="ECO:0000313" key="2">
    <source>
        <dbReference type="EnsemblMetazoa" id="GBRI019215-PA"/>
    </source>
</evidence>
<feature type="compositionally biased region" description="Acidic residues" evidence="1">
    <location>
        <begin position="1326"/>
        <end position="1335"/>
    </location>
</feature>
<feature type="compositionally biased region" description="Basic and acidic residues" evidence="1">
    <location>
        <begin position="838"/>
        <end position="848"/>
    </location>
</feature>
<feature type="region of interest" description="Disordered" evidence="1">
    <location>
        <begin position="600"/>
        <end position="627"/>
    </location>
</feature>
<feature type="region of interest" description="Disordered" evidence="1">
    <location>
        <begin position="669"/>
        <end position="689"/>
    </location>
</feature>
<protein>
    <submittedName>
        <fullName evidence="2">Uncharacterized protein</fullName>
    </submittedName>
</protein>
<reference evidence="3" key="1">
    <citation type="submission" date="2014-03" db="EMBL/GenBank/DDBJ databases">
        <authorList>
            <person name="Aksoy S."/>
            <person name="Warren W."/>
            <person name="Wilson R.K."/>
        </authorList>
    </citation>
    <scope>NUCLEOTIDE SEQUENCE [LARGE SCALE GENOMIC DNA]</scope>
    <source>
        <strain evidence="3">IAEA</strain>
    </source>
</reference>
<feature type="compositionally biased region" description="Polar residues" evidence="1">
    <location>
        <begin position="828"/>
        <end position="837"/>
    </location>
</feature>
<feature type="compositionally biased region" description="Low complexity" evidence="1">
    <location>
        <begin position="765"/>
        <end position="774"/>
    </location>
</feature>
<feature type="region of interest" description="Disordered" evidence="1">
    <location>
        <begin position="740"/>
        <end position="782"/>
    </location>
</feature>
<feature type="compositionally biased region" description="Low complexity" evidence="1">
    <location>
        <begin position="740"/>
        <end position="758"/>
    </location>
</feature>
<keyword evidence="3" id="KW-1185">Reference proteome</keyword>
<feature type="compositionally biased region" description="Low complexity" evidence="1">
    <location>
        <begin position="1225"/>
        <end position="1240"/>
    </location>
</feature>
<reference evidence="2" key="2">
    <citation type="submission" date="2020-05" db="UniProtKB">
        <authorList>
            <consortium name="EnsemblMetazoa"/>
        </authorList>
    </citation>
    <scope>IDENTIFICATION</scope>
    <source>
        <strain evidence="2">IAEA</strain>
    </source>
</reference>
<accession>A0A1A9WGU8</accession>
<name>A0A1A9WGU8_9MUSC</name>
<dbReference type="VEuPathDB" id="VectorBase:GBRI019215"/>
<feature type="region of interest" description="Disordered" evidence="1">
    <location>
        <begin position="801"/>
        <end position="851"/>
    </location>
</feature>
<feature type="compositionally biased region" description="Basic residues" evidence="1">
    <location>
        <begin position="1248"/>
        <end position="1257"/>
    </location>
</feature>
<dbReference type="Proteomes" id="UP000091820">
    <property type="component" value="Unassembled WGS sequence"/>
</dbReference>
<feature type="region of interest" description="Disordered" evidence="1">
    <location>
        <begin position="1223"/>
        <end position="1335"/>
    </location>
</feature>
<feature type="compositionally biased region" description="Polar residues" evidence="1">
    <location>
        <begin position="18"/>
        <end position="59"/>
    </location>
</feature>
<feature type="compositionally biased region" description="Polar residues" evidence="1">
    <location>
        <begin position="1277"/>
        <end position="1289"/>
    </location>
</feature>
<feature type="region of interest" description="Disordered" evidence="1">
    <location>
        <begin position="1"/>
        <end position="68"/>
    </location>
</feature>
<proteinExistence type="predicted"/>
<feature type="region of interest" description="Disordered" evidence="1">
    <location>
        <begin position="499"/>
        <end position="519"/>
    </location>
</feature>